<feature type="domain" description="C2H2-type" evidence="6">
    <location>
        <begin position="46"/>
        <end position="73"/>
    </location>
</feature>
<dbReference type="Pfam" id="PF00096">
    <property type="entry name" value="zf-C2H2"/>
    <property type="match status" value="1"/>
</dbReference>
<dbReference type="OrthoDB" id="5803930at2759"/>
<reference evidence="7 8" key="1">
    <citation type="submission" date="2015-12" db="EMBL/GenBank/DDBJ databases">
        <title>The genome of Folsomia candida.</title>
        <authorList>
            <person name="Faddeeva A."/>
            <person name="Derks M.F."/>
            <person name="Anvar Y."/>
            <person name="Smit S."/>
            <person name="Van Straalen N."/>
            <person name="Roelofs D."/>
        </authorList>
    </citation>
    <scope>NUCLEOTIDE SEQUENCE [LARGE SCALE GENOMIC DNA]</scope>
    <source>
        <strain evidence="7 8">VU population</strain>
        <tissue evidence="7">Whole body</tissue>
    </source>
</reference>
<dbReference type="AlphaFoldDB" id="A0A226DB47"/>
<dbReference type="SUPFAM" id="SSF57667">
    <property type="entry name" value="beta-beta-alpha zinc fingers"/>
    <property type="match status" value="2"/>
</dbReference>
<dbReference type="Gene3D" id="3.30.160.60">
    <property type="entry name" value="Classic Zinc Finger"/>
    <property type="match status" value="2"/>
</dbReference>
<keyword evidence="2" id="KW-0677">Repeat</keyword>
<evidence type="ECO:0000256" key="3">
    <source>
        <dbReference type="ARBA" id="ARBA00022771"/>
    </source>
</evidence>
<dbReference type="EMBL" id="LNIX01000029">
    <property type="protein sequence ID" value="OXA41476.1"/>
    <property type="molecule type" value="Genomic_DNA"/>
</dbReference>
<dbReference type="InterPro" id="IPR013087">
    <property type="entry name" value="Znf_C2H2_type"/>
</dbReference>
<dbReference type="SMART" id="SM00355">
    <property type="entry name" value="ZnF_C2H2"/>
    <property type="match status" value="5"/>
</dbReference>
<dbReference type="OMA" id="KKWHKGG"/>
<evidence type="ECO:0000256" key="1">
    <source>
        <dbReference type="ARBA" id="ARBA00022723"/>
    </source>
</evidence>
<evidence type="ECO:0000256" key="2">
    <source>
        <dbReference type="ARBA" id="ARBA00022737"/>
    </source>
</evidence>
<gene>
    <name evidence="7" type="ORF">Fcan01_23631</name>
</gene>
<evidence type="ECO:0000256" key="5">
    <source>
        <dbReference type="PROSITE-ProRule" id="PRU00042"/>
    </source>
</evidence>
<evidence type="ECO:0000259" key="6">
    <source>
        <dbReference type="PROSITE" id="PS50157"/>
    </source>
</evidence>
<dbReference type="InterPro" id="IPR036236">
    <property type="entry name" value="Znf_C2H2_sf"/>
</dbReference>
<protein>
    <submittedName>
        <fullName evidence="7">Zinc finger and BTB domain-containing protein 48</fullName>
    </submittedName>
</protein>
<dbReference type="PROSITE" id="PS50157">
    <property type="entry name" value="ZINC_FINGER_C2H2_2"/>
    <property type="match status" value="3"/>
</dbReference>
<evidence type="ECO:0000313" key="8">
    <source>
        <dbReference type="Proteomes" id="UP000198287"/>
    </source>
</evidence>
<dbReference type="PROSITE" id="PS00028">
    <property type="entry name" value="ZINC_FINGER_C2H2_1"/>
    <property type="match status" value="2"/>
</dbReference>
<comment type="caution">
    <text evidence="7">The sequence shown here is derived from an EMBL/GenBank/DDBJ whole genome shotgun (WGS) entry which is preliminary data.</text>
</comment>
<keyword evidence="8" id="KW-1185">Reference proteome</keyword>
<dbReference type="PANTHER" id="PTHR24379">
    <property type="entry name" value="KRAB AND ZINC FINGER DOMAIN-CONTAINING"/>
    <property type="match status" value="1"/>
</dbReference>
<sequence length="177" mass="20524">MVKITCQPCDEVFRARRNYRGHLRSKKHARNVADNALKEPDEKMEWQCDKCDKNFVTTSSFQTHKRIFTCEKCGHRCCSVKGLQDHRKSHDQPKGPPRFIPLDEKPYSCTQCAKRFSRNLSRKLHISSAHKGIRFKCDICLKEFKLARTLKCHNKKCLPEGSKNLKAADKGHSRPVV</sequence>
<keyword evidence="4" id="KW-0862">Zinc</keyword>
<dbReference type="GO" id="GO:0008270">
    <property type="term" value="F:zinc ion binding"/>
    <property type="evidence" value="ECO:0007669"/>
    <property type="project" value="UniProtKB-KW"/>
</dbReference>
<feature type="domain" description="C2H2-type" evidence="6">
    <location>
        <begin position="135"/>
        <end position="164"/>
    </location>
</feature>
<keyword evidence="1" id="KW-0479">Metal-binding</keyword>
<evidence type="ECO:0000313" key="7">
    <source>
        <dbReference type="EMBL" id="OXA41476.1"/>
    </source>
</evidence>
<dbReference type="FunFam" id="3.30.160.60:FF:000100">
    <property type="entry name" value="Zinc finger 45-like"/>
    <property type="match status" value="1"/>
</dbReference>
<dbReference type="Proteomes" id="UP000198287">
    <property type="component" value="Unassembled WGS sequence"/>
</dbReference>
<name>A0A226DB47_FOLCA</name>
<dbReference type="PANTHER" id="PTHR24379:SF121">
    <property type="entry name" value="C2H2-TYPE DOMAIN-CONTAINING PROTEIN"/>
    <property type="match status" value="1"/>
</dbReference>
<proteinExistence type="predicted"/>
<feature type="domain" description="C2H2-type" evidence="6">
    <location>
        <begin position="107"/>
        <end position="135"/>
    </location>
</feature>
<keyword evidence="3 5" id="KW-0863">Zinc-finger</keyword>
<organism evidence="7 8">
    <name type="scientific">Folsomia candida</name>
    <name type="common">Springtail</name>
    <dbReference type="NCBI Taxonomy" id="158441"/>
    <lineage>
        <taxon>Eukaryota</taxon>
        <taxon>Metazoa</taxon>
        <taxon>Ecdysozoa</taxon>
        <taxon>Arthropoda</taxon>
        <taxon>Hexapoda</taxon>
        <taxon>Collembola</taxon>
        <taxon>Entomobryomorpha</taxon>
        <taxon>Isotomoidea</taxon>
        <taxon>Isotomidae</taxon>
        <taxon>Proisotominae</taxon>
        <taxon>Folsomia</taxon>
    </lineage>
</organism>
<accession>A0A226DB47</accession>
<evidence type="ECO:0000256" key="4">
    <source>
        <dbReference type="ARBA" id="ARBA00022833"/>
    </source>
</evidence>